<protein>
    <submittedName>
        <fullName evidence="1">Uncharacterized protein</fullName>
    </submittedName>
</protein>
<dbReference type="AlphaFoldDB" id="A0AAV4DFZ5"/>
<dbReference type="EMBL" id="BLXT01007821">
    <property type="protein sequence ID" value="GFO42751.1"/>
    <property type="molecule type" value="Genomic_DNA"/>
</dbReference>
<keyword evidence="2" id="KW-1185">Reference proteome</keyword>
<organism evidence="1 2">
    <name type="scientific">Plakobranchus ocellatus</name>
    <dbReference type="NCBI Taxonomy" id="259542"/>
    <lineage>
        <taxon>Eukaryota</taxon>
        <taxon>Metazoa</taxon>
        <taxon>Spiralia</taxon>
        <taxon>Lophotrochozoa</taxon>
        <taxon>Mollusca</taxon>
        <taxon>Gastropoda</taxon>
        <taxon>Heterobranchia</taxon>
        <taxon>Euthyneura</taxon>
        <taxon>Panpulmonata</taxon>
        <taxon>Sacoglossa</taxon>
        <taxon>Placobranchoidea</taxon>
        <taxon>Plakobranchidae</taxon>
        <taxon>Plakobranchus</taxon>
    </lineage>
</organism>
<comment type="caution">
    <text evidence="1">The sequence shown here is derived from an EMBL/GenBank/DDBJ whole genome shotgun (WGS) entry which is preliminary data.</text>
</comment>
<dbReference type="Proteomes" id="UP000735302">
    <property type="component" value="Unassembled WGS sequence"/>
</dbReference>
<name>A0AAV4DFZ5_9GAST</name>
<proteinExistence type="predicted"/>
<gene>
    <name evidence="1" type="ORF">PoB_006925600</name>
</gene>
<accession>A0AAV4DFZ5</accession>
<evidence type="ECO:0000313" key="2">
    <source>
        <dbReference type="Proteomes" id="UP000735302"/>
    </source>
</evidence>
<reference evidence="1 2" key="1">
    <citation type="journal article" date="2021" name="Elife">
        <title>Chloroplast acquisition without the gene transfer in kleptoplastic sea slugs, Plakobranchus ocellatus.</title>
        <authorList>
            <person name="Maeda T."/>
            <person name="Takahashi S."/>
            <person name="Yoshida T."/>
            <person name="Shimamura S."/>
            <person name="Takaki Y."/>
            <person name="Nagai Y."/>
            <person name="Toyoda A."/>
            <person name="Suzuki Y."/>
            <person name="Arimoto A."/>
            <person name="Ishii H."/>
            <person name="Satoh N."/>
            <person name="Nishiyama T."/>
            <person name="Hasebe M."/>
            <person name="Maruyama T."/>
            <person name="Minagawa J."/>
            <person name="Obokata J."/>
            <person name="Shigenobu S."/>
        </authorList>
    </citation>
    <scope>NUCLEOTIDE SEQUENCE [LARGE SCALE GENOMIC DNA]</scope>
</reference>
<evidence type="ECO:0000313" key="1">
    <source>
        <dbReference type="EMBL" id="GFO42751.1"/>
    </source>
</evidence>
<sequence>MPVIHPEFSHLPCLVPIQWPDTYRAHFPFTGLTIAMPGLIHWPDICHVWIHSLADIAMRGFIHWPDSCHTLTPFTGLTFAMDYYHPLASPLPCLVHPLA</sequence>